<dbReference type="EC" id="2.7.8.5" evidence="4"/>
<dbReference type="InterPro" id="IPR004570">
    <property type="entry name" value="Phosphatidylglycerol_P_synth"/>
</dbReference>
<reference evidence="17" key="1">
    <citation type="journal article" date="2020" name="mSystems">
        <title>Genome- and Community-Level Interaction Insights into Carbon Utilization and Element Cycling Functions of Hydrothermarchaeota in Hydrothermal Sediment.</title>
        <authorList>
            <person name="Zhou Z."/>
            <person name="Liu Y."/>
            <person name="Xu W."/>
            <person name="Pan J."/>
            <person name="Luo Z.H."/>
            <person name="Li M."/>
        </authorList>
    </citation>
    <scope>NUCLEOTIDE SEQUENCE [LARGE SCALE GENOMIC DNA]</scope>
    <source>
        <strain evidence="17">SpSt-855</strain>
    </source>
</reference>
<dbReference type="InterPro" id="IPR050324">
    <property type="entry name" value="CDP-alcohol_PTase-I"/>
</dbReference>
<keyword evidence="7 15" id="KW-0808">Transferase</keyword>
<comment type="subcellular location">
    <subcellularLocation>
        <location evidence="1">Membrane</location>
        <topology evidence="1">Multi-pass membrane protein</topology>
    </subcellularLocation>
</comment>
<evidence type="ECO:0000256" key="11">
    <source>
        <dbReference type="ARBA" id="ARBA00023136"/>
    </source>
</evidence>
<dbReference type="PANTHER" id="PTHR14269">
    <property type="entry name" value="CDP-DIACYLGLYCEROL--GLYCEROL-3-PHOSPHATE 3-PHOSPHATIDYLTRANSFERASE-RELATED"/>
    <property type="match status" value="1"/>
</dbReference>
<dbReference type="GO" id="GO:0016020">
    <property type="term" value="C:membrane"/>
    <property type="evidence" value="ECO:0007669"/>
    <property type="project" value="UniProtKB-SubCell"/>
</dbReference>
<dbReference type="Gene3D" id="1.20.120.1760">
    <property type="match status" value="1"/>
</dbReference>
<evidence type="ECO:0000256" key="10">
    <source>
        <dbReference type="ARBA" id="ARBA00023098"/>
    </source>
</evidence>
<name>A0A7V5CTG4_9BACT</name>
<evidence type="ECO:0000256" key="3">
    <source>
        <dbReference type="ARBA" id="ARBA00010441"/>
    </source>
</evidence>
<keyword evidence="8 16" id="KW-0812">Transmembrane</keyword>
<evidence type="ECO:0000256" key="14">
    <source>
        <dbReference type="ARBA" id="ARBA00048586"/>
    </source>
</evidence>
<dbReference type="EMBL" id="DTKL01000045">
    <property type="protein sequence ID" value="HGY94547.1"/>
    <property type="molecule type" value="Genomic_DNA"/>
</dbReference>
<dbReference type="PANTHER" id="PTHR14269:SF11">
    <property type="entry name" value="CDP-DIACYLGLYCEROL--GLYCEROL-3-PHOSPHATE 3-PHOSPHATIDYLTRANSFERASE"/>
    <property type="match status" value="1"/>
</dbReference>
<evidence type="ECO:0000256" key="13">
    <source>
        <dbReference type="ARBA" id="ARBA00023264"/>
    </source>
</evidence>
<dbReference type="PROSITE" id="PS00379">
    <property type="entry name" value="CDP_ALCOHOL_P_TRANSF"/>
    <property type="match status" value="1"/>
</dbReference>
<evidence type="ECO:0000256" key="1">
    <source>
        <dbReference type="ARBA" id="ARBA00004141"/>
    </source>
</evidence>
<gene>
    <name evidence="17" type="ORF">ENW50_07685</name>
</gene>
<comment type="catalytic activity">
    <reaction evidence="14">
        <text>a CDP-1,2-diacyl-sn-glycerol + sn-glycerol 3-phosphate = a 1,2-diacyl-sn-glycero-3-phospho-(1'-sn-glycero-3'-phosphate) + CMP + H(+)</text>
        <dbReference type="Rhea" id="RHEA:12593"/>
        <dbReference type="ChEBI" id="CHEBI:15378"/>
        <dbReference type="ChEBI" id="CHEBI:57597"/>
        <dbReference type="ChEBI" id="CHEBI:58332"/>
        <dbReference type="ChEBI" id="CHEBI:60110"/>
        <dbReference type="ChEBI" id="CHEBI:60377"/>
        <dbReference type="EC" id="2.7.8.5"/>
    </reaction>
</comment>
<feature type="transmembrane region" description="Helical" evidence="16">
    <location>
        <begin position="87"/>
        <end position="110"/>
    </location>
</feature>
<comment type="caution">
    <text evidence="17">The sequence shown here is derived from an EMBL/GenBank/DDBJ whole genome shotgun (WGS) entry which is preliminary data.</text>
</comment>
<keyword evidence="12" id="KW-0594">Phospholipid biosynthesis</keyword>
<protein>
    <recommendedName>
        <fullName evidence="5">CDP-diacylglycerol--glycerol-3-phosphate 3-phosphatidyltransferase</fullName>
        <ecNumber evidence="4">2.7.8.5</ecNumber>
    </recommendedName>
</protein>
<dbReference type="PIRSF" id="PIRSF000847">
    <property type="entry name" value="Phos_ph_gly_syn"/>
    <property type="match status" value="1"/>
</dbReference>
<dbReference type="InterPro" id="IPR000462">
    <property type="entry name" value="CDP-OH_P_trans"/>
</dbReference>
<dbReference type="GO" id="GO:0046474">
    <property type="term" value="P:glycerophospholipid biosynthetic process"/>
    <property type="evidence" value="ECO:0007669"/>
    <property type="project" value="TreeGrafter"/>
</dbReference>
<evidence type="ECO:0000256" key="5">
    <source>
        <dbReference type="ARBA" id="ARBA00014944"/>
    </source>
</evidence>
<evidence type="ECO:0000256" key="15">
    <source>
        <dbReference type="RuleBase" id="RU003750"/>
    </source>
</evidence>
<dbReference type="InterPro" id="IPR048254">
    <property type="entry name" value="CDP_ALCOHOL_P_TRANSF_CS"/>
</dbReference>
<dbReference type="AlphaFoldDB" id="A0A7V5CTG4"/>
<accession>A0A7V5CTG4</accession>
<evidence type="ECO:0000313" key="17">
    <source>
        <dbReference type="EMBL" id="HGY94547.1"/>
    </source>
</evidence>
<evidence type="ECO:0000256" key="12">
    <source>
        <dbReference type="ARBA" id="ARBA00023209"/>
    </source>
</evidence>
<keyword evidence="13" id="KW-1208">Phospholipid metabolism</keyword>
<keyword evidence="11 16" id="KW-0472">Membrane</keyword>
<keyword evidence="6" id="KW-0444">Lipid biosynthesis</keyword>
<evidence type="ECO:0000256" key="6">
    <source>
        <dbReference type="ARBA" id="ARBA00022516"/>
    </source>
</evidence>
<dbReference type="GO" id="GO:0008444">
    <property type="term" value="F:CDP-diacylglycerol-glycerol-3-phosphate 3-phosphatidyltransferase activity"/>
    <property type="evidence" value="ECO:0007669"/>
    <property type="project" value="UniProtKB-EC"/>
</dbReference>
<evidence type="ECO:0000256" key="9">
    <source>
        <dbReference type="ARBA" id="ARBA00022989"/>
    </source>
</evidence>
<feature type="transmembrane region" description="Helical" evidence="16">
    <location>
        <begin position="7"/>
        <end position="27"/>
    </location>
</feature>
<proteinExistence type="inferred from homology"/>
<comment type="similarity">
    <text evidence="3 15">Belongs to the CDP-alcohol phosphatidyltransferase class-I family.</text>
</comment>
<keyword evidence="9 16" id="KW-1133">Transmembrane helix</keyword>
<organism evidence="17">
    <name type="scientific">Acidobacterium capsulatum</name>
    <dbReference type="NCBI Taxonomy" id="33075"/>
    <lineage>
        <taxon>Bacteria</taxon>
        <taxon>Pseudomonadati</taxon>
        <taxon>Acidobacteriota</taxon>
        <taxon>Terriglobia</taxon>
        <taxon>Terriglobales</taxon>
        <taxon>Acidobacteriaceae</taxon>
        <taxon>Acidobacterium</taxon>
    </lineage>
</organism>
<feature type="transmembrane region" description="Helical" evidence="16">
    <location>
        <begin position="122"/>
        <end position="143"/>
    </location>
</feature>
<dbReference type="InterPro" id="IPR043130">
    <property type="entry name" value="CDP-OH_PTrfase_TM_dom"/>
</dbReference>
<feature type="transmembrane region" description="Helical" evidence="16">
    <location>
        <begin position="33"/>
        <end position="52"/>
    </location>
</feature>
<evidence type="ECO:0000256" key="16">
    <source>
        <dbReference type="SAM" id="Phobius"/>
    </source>
</evidence>
<dbReference type="Pfam" id="PF01066">
    <property type="entry name" value="CDP-OH_P_transf"/>
    <property type="match status" value="1"/>
</dbReference>
<evidence type="ECO:0000256" key="2">
    <source>
        <dbReference type="ARBA" id="ARBA00005042"/>
    </source>
</evidence>
<evidence type="ECO:0000256" key="8">
    <source>
        <dbReference type="ARBA" id="ARBA00022692"/>
    </source>
</evidence>
<sequence length="190" mass="21133">MNPFRSTPNLLTFLRLCLVPFLVLLILNDHYELAFGVFIVAGITDALDGLLARMLNQATLLGHYLDPVADKLLLSTLFLVLHHQELISRLVTVLVFGRDFGILLVSAILYATIGMRSFPPSIFGKTNTLMQIVAVTSVLLGEFYDPLWVKFTRHWSLDATVVFTVLSGFHYAWTAARRVGQMSPPAPSEG</sequence>
<evidence type="ECO:0000256" key="4">
    <source>
        <dbReference type="ARBA" id="ARBA00013170"/>
    </source>
</evidence>
<feature type="transmembrane region" description="Helical" evidence="16">
    <location>
        <begin position="155"/>
        <end position="173"/>
    </location>
</feature>
<keyword evidence="10" id="KW-0443">Lipid metabolism</keyword>
<comment type="pathway">
    <text evidence="2">Phospholipid metabolism; phosphatidylglycerol biosynthesis; phosphatidylglycerol from CDP-diacylglycerol: step 1/2.</text>
</comment>
<evidence type="ECO:0000256" key="7">
    <source>
        <dbReference type="ARBA" id="ARBA00022679"/>
    </source>
</evidence>